<evidence type="ECO:0000256" key="1">
    <source>
        <dbReference type="SAM" id="Phobius"/>
    </source>
</evidence>
<comment type="caution">
    <text evidence="3">The sequence shown here is derived from an EMBL/GenBank/DDBJ whole genome shotgun (WGS) entry which is preliminary data.</text>
</comment>
<dbReference type="GO" id="GO:0003677">
    <property type="term" value="F:DNA binding"/>
    <property type="evidence" value="ECO:0007669"/>
    <property type="project" value="InterPro"/>
</dbReference>
<dbReference type="InterPro" id="IPR003583">
    <property type="entry name" value="Hlx-hairpin-Hlx_DNA-bd_motif"/>
</dbReference>
<dbReference type="GO" id="GO:0015628">
    <property type="term" value="P:protein secretion by the type II secretion system"/>
    <property type="evidence" value="ECO:0007669"/>
    <property type="project" value="TreeGrafter"/>
</dbReference>
<evidence type="ECO:0000313" key="4">
    <source>
        <dbReference type="Proteomes" id="UP000185696"/>
    </source>
</evidence>
<feature type="transmembrane region" description="Helical" evidence="1">
    <location>
        <begin position="20"/>
        <end position="42"/>
    </location>
</feature>
<evidence type="ECO:0000259" key="2">
    <source>
        <dbReference type="SMART" id="SM00278"/>
    </source>
</evidence>
<sequence length="218" mass="22435">MSERWLPDHWFDRPPRPPRWRLAVLAGAGVVIGIALAFVFTLSGSPEVPEPPPALPAALPAASVSEARHPSSAADEGSIVISVVGRVAAPGLVTLPEGSRVADALKAAGNPVPDTDLGGLNLARRLGDGEQLYVGVPTPPGAQAPAEAGGEPAAARVDLNSASLSALDTLPGVGPVTAQRILDWRTEHGRFASVDQLREIEGIGPSRFGKLQDLVVAG</sequence>
<organism evidence="3 4">
    <name type="scientific">Actinophytocola xinjiangensis</name>
    <dbReference type="NCBI Taxonomy" id="485602"/>
    <lineage>
        <taxon>Bacteria</taxon>
        <taxon>Bacillati</taxon>
        <taxon>Actinomycetota</taxon>
        <taxon>Actinomycetes</taxon>
        <taxon>Pseudonocardiales</taxon>
        <taxon>Pseudonocardiaceae</taxon>
    </lineage>
</organism>
<dbReference type="Pfam" id="PF12836">
    <property type="entry name" value="HHH_3"/>
    <property type="match status" value="1"/>
</dbReference>
<protein>
    <recommendedName>
        <fullName evidence="2">Helix-hairpin-helix DNA-binding motif class 1 domain-containing protein</fullName>
    </recommendedName>
</protein>
<gene>
    <name evidence="3" type="ORF">BLA60_22585</name>
</gene>
<reference evidence="3 4" key="1">
    <citation type="submission" date="2016-12" db="EMBL/GenBank/DDBJ databases">
        <title>The draft genome sequence of Actinophytocola xinjiangensis.</title>
        <authorList>
            <person name="Wang W."/>
            <person name="Yuan L."/>
        </authorList>
    </citation>
    <scope>NUCLEOTIDE SEQUENCE [LARGE SCALE GENOMIC DNA]</scope>
    <source>
        <strain evidence="3 4">CGMCC 4.4663</strain>
    </source>
</reference>
<dbReference type="Proteomes" id="UP000185696">
    <property type="component" value="Unassembled WGS sequence"/>
</dbReference>
<dbReference type="InterPro" id="IPR051675">
    <property type="entry name" value="Endo/Exo/Phosphatase_dom_1"/>
</dbReference>
<dbReference type="InterPro" id="IPR019554">
    <property type="entry name" value="Soluble_ligand-bd"/>
</dbReference>
<dbReference type="Pfam" id="PF10531">
    <property type="entry name" value="SLBB"/>
    <property type="match status" value="1"/>
</dbReference>
<dbReference type="GO" id="GO:0006281">
    <property type="term" value="P:DNA repair"/>
    <property type="evidence" value="ECO:0007669"/>
    <property type="project" value="InterPro"/>
</dbReference>
<keyword evidence="4" id="KW-1185">Reference proteome</keyword>
<dbReference type="PANTHER" id="PTHR21180">
    <property type="entry name" value="ENDONUCLEASE/EXONUCLEASE/PHOSPHATASE FAMILY DOMAIN-CONTAINING PROTEIN 1"/>
    <property type="match status" value="1"/>
</dbReference>
<proteinExistence type="predicted"/>
<keyword evidence="1" id="KW-0812">Transmembrane</keyword>
<feature type="domain" description="Helix-hairpin-helix DNA-binding motif class 1" evidence="2">
    <location>
        <begin position="165"/>
        <end position="184"/>
    </location>
</feature>
<dbReference type="InterPro" id="IPR010994">
    <property type="entry name" value="RuvA_2-like"/>
</dbReference>
<dbReference type="AlphaFoldDB" id="A0A7Z1AXA7"/>
<dbReference type="EMBL" id="MSIF01000011">
    <property type="protein sequence ID" value="OLF08877.1"/>
    <property type="molecule type" value="Genomic_DNA"/>
</dbReference>
<dbReference type="Gene3D" id="1.10.150.320">
    <property type="entry name" value="Photosystem II 12 kDa extrinsic protein"/>
    <property type="match status" value="1"/>
</dbReference>
<name>A0A7Z1AXA7_9PSEU</name>
<feature type="domain" description="Helix-hairpin-helix DNA-binding motif class 1" evidence="2">
    <location>
        <begin position="195"/>
        <end position="214"/>
    </location>
</feature>
<dbReference type="GO" id="GO:0015627">
    <property type="term" value="C:type II protein secretion system complex"/>
    <property type="evidence" value="ECO:0007669"/>
    <property type="project" value="TreeGrafter"/>
</dbReference>
<keyword evidence="1" id="KW-0472">Membrane</keyword>
<evidence type="ECO:0000313" key="3">
    <source>
        <dbReference type="EMBL" id="OLF08877.1"/>
    </source>
</evidence>
<keyword evidence="1" id="KW-1133">Transmembrane helix</keyword>
<accession>A0A7Z1AXA7</accession>
<dbReference type="PANTHER" id="PTHR21180:SF32">
    <property type="entry name" value="ENDONUCLEASE_EXONUCLEASE_PHOSPHATASE FAMILY DOMAIN-CONTAINING PROTEIN 1"/>
    <property type="match status" value="1"/>
</dbReference>
<dbReference type="SUPFAM" id="SSF47781">
    <property type="entry name" value="RuvA domain 2-like"/>
    <property type="match status" value="1"/>
</dbReference>
<dbReference type="SMART" id="SM00278">
    <property type="entry name" value="HhH1"/>
    <property type="match status" value="2"/>
</dbReference>